<evidence type="ECO:0000256" key="8">
    <source>
        <dbReference type="ARBA" id="ARBA00022777"/>
    </source>
</evidence>
<protein>
    <recommendedName>
        <fullName evidence="3">histidine kinase</fullName>
        <ecNumber evidence="3">2.7.13.3</ecNumber>
    </recommendedName>
</protein>
<evidence type="ECO:0000256" key="12">
    <source>
        <dbReference type="SAM" id="Phobius"/>
    </source>
</evidence>
<keyword evidence="6" id="KW-0808">Transferase</keyword>
<dbReference type="InterPro" id="IPR005467">
    <property type="entry name" value="His_kinase_dom"/>
</dbReference>
<dbReference type="InterPro" id="IPR036890">
    <property type="entry name" value="HATPase_C_sf"/>
</dbReference>
<keyword evidence="4" id="KW-1003">Cell membrane</keyword>
<dbReference type="Gene3D" id="3.30.565.10">
    <property type="entry name" value="Histidine kinase-like ATPase, C-terminal domain"/>
    <property type="match status" value="1"/>
</dbReference>
<evidence type="ECO:0000256" key="2">
    <source>
        <dbReference type="ARBA" id="ARBA00004651"/>
    </source>
</evidence>
<proteinExistence type="predicted"/>
<dbReference type="Proteomes" id="UP000015350">
    <property type="component" value="Unassembled WGS sequence"/>
</dbReference>
<dbReference type="CDD" id="cd00082">
    <property type="entry name" value="HisKA"/>
    <property type="match status" value="1"/>
</dbReference>
<dbReference type="EC" id="2.7.13.3" evidence="3"/>
<keyword evidence="11 12" id="KW-0472">Membrane</keyword>
<evidence type="ECO:0000256" key="6">
    <source>
        <dbReference type="ARBA" id="ARBA00022679"/>
    </source>
</evidence>
<dbReference type="GO" id="GO:0005886">
    <property type="term" value="C:plasma membrane"/>
    <property type="evidence" value="ECO:0007669"/>
    <property type="project" value="UniProtKB-SubCell"/>
</dbReference>
<dbReference type="PANTHER" id="PTHR43711">
    <property type="entry name" value="TWO-COMPONENT HISTIDINE KINASE"/>
    <property type="match status" value="1"/>
</dbReference>
<dbReference type="Gene3D" id="1.10.287.130">
    <property type="match status" value="1"/>
</dbReference>
<dbReference type="SMART" id="SM00388">
    <property type="entry name" value="HisKA"/>
    <property type="match status" value="1"/>
</dbReference>
<feature type="transmembrane region" description="Helical" evidence="12">
    <location>
        <begin position="272"/>
        <end position="298"/>
    </location>
</feature>
<keyword evidence="8" id="KW-0418">Kinase</keyword>
<evidence type="ECO:0000313" key="14">
    <source>
        <dbReference type="EMBL" id="EPY02410.1"/>
    </source>
</evidence>
<comment type="caution">
    <text evidence="14">The sequence shown here is derived from an EMBL/GenBank/DDBJ whole genome shotgun (WGS) entry which is preliminary data.</text>
</comment>
<dbReference type="AlphaFoldDB" id="S9TVC6"/>
<dbReference type="SUPFAM" id="SSF103190">
    <property type="entry name" value="Sensory domain-like"/>
    <property type="match status" value="1"/>
</dbReference>
<evidence type="ECO:0000256" key="9">
    <source>
        <dbReference type="ARBA" id="ARBA00022989"/>
    </source>
</evidence>
<reference evidence="14 15" key="1">
    <citation type="submission" date="2013-04" db="EMBL/GenBank/DDBJ databases">
        <authorList>
            <person name="Kuznetsov B."/>
            <person name="Ivanovsky R."/>
        </authorList>
    </citation>
    <scope>NUCLEOTIDE SEQUENCE [LARGE SCALE GENOMIC DNA]</scope>
    <source>
        <strain evidence="14 15">MGU-K5</strain>
    </source>
</reference>
<organism evidence="14 15">
    <name type="scientific">Magnetospirillum fulvum MGU-K5</name>
    <dbReference type="NCBI Taxonomy" id="1316936"/>
    <lineage>
        <taxon>Bacteria</taxon>
        <taxon>Pseudomonadati</taxon>
        <taxon>Pseudomonadota</taxon>
        <taxon>Alphaproteobacteria</taxon>
        <taxon>Rhodospirillales</taxon>
        <taxon>Rhodospirillaceae</taxon>
        <taxon>Magnetospirillum</taxon>
    </lineage>
</organism>
<feature type="domain" description="Histidine kinase" evidence="13">
    <location>
        <begin position="342"/>
        <end position="555"/>
    </location>
</feature>
<dbReference type="SMART" id="SM00387">
    <property type="entry name" value="HATPase_c"/>
    <property type="match status" value="1"/>
</dbReference>
<keyword evidence="5" id="KW-0597">Phosphoprotein</keyword>
<dbReference type="CDD" id="cd12914">
    <property type="entry name" value="PDC1_DGC_like"/>
    <property type="match status" value="1"/>
</dbReference>
<keyword evidence="9 12" id="KW-1133">Transmembrane helix</keyword>
<dbReference type="InterPro" id="IPR033479">
    <property type="entry name" value="dCache_1"/>
</dbReference>
<dbReference type="EMBL" id="AQPH01000015">
    <property type="protein sequence ID" value="EPY02410.1"/>
    <property type="molecule type" value="Genomic_DNA"/>
</dbReference>
<dbReference type="PANTHER" id="PTHR43711:SF26">
    <property type="entry name" value="SENSOR HISTIDINE KINASE RCSC"/>
    <property type="match status" value="1"/>
</dbReference>
<accession>S9TVC6</accession>
<dbReference type="PATRIC" id="fig|1316936.3.peg.1202"/>
<evidence type="ECO:0000256" key="7">
    <source>
        <dbReference type="ARBA" id="ARBA00022692"/>
    </source>
</evidence>
<evidence type="ECO:0000256" key="5">
    <source>
        <dbReference type="ARBA" id="ARBA00022553"/>
    </source>
</evidence>
<dbReference type="InterPro" id="IPR036097">
    <property type="entry name" value="HisK_dim/P_sf"/>
</dbReference>
<evidence type="ECO:0000256" key="3">
    <source>
        <dbReference type="ARBA" id="ARBA00012438"/>
    </source>
</evidence>
<evidence type="ECO:0000256" key="4">
    <source>
        <dbReference type="ARBA" id="ARBA00022475"/>
    </source>
</evidence>
<dbReference type="InterPro" id="IPR003594">
    <property type="entry name" value="HATPase_dom"/>
</dbReference>
<dbReference type="InterPro" id="IPR029151">
    <property type="entry name" value="Sensor-like_sf"/>
</dbReference>
<name>S9TVC6_MAGFU</name>
<dbReference type="SUPFAM" id="SSF47384">
    <property type="entry name" value="Homodimeric domain of signal transducing histidine kinase"/>
    <property type="match status" value="1"/>
</dbReference>
<evidence type="ECO:0000256" key="11">
    <source>
        <dbReference type="ARBA" id="ARBA00023136"/>
    </source>
</evidence>
<dbReference type="Gene3D" id="3.30.450.20">
    <property type="entry name" value="PAS domain"/>
    <property type="match status" value="2"/>
</dbReference>
<dbReference type="InterPro" id="IPR004358">
    <property type="entry name" value="Sig_transdc_His_kin-like_C"/>
</dbReference>
<dbReference type="Pfam" id="PF00512">
    <property type="entry name" value="HisKA"/>
    <property type="match status" value="1"/>
</dbReference>
<dbReference type="Pfam" id="PF02743">
    <property type="entry name" value="dCache_1"/>
    <property type="match status" value="1"/>
</dbReference>
<dbReference type="Pfam" id="PF02518">
    <property type="entry name" value="HATPase_c"/>
    <property type="match status" value="1"/>
</dbReference>
<gene>
    <name evidence="14" type="ORF">K678_06003</name>
</gene>
<evidence type="ECO:0000256" key="1">
    <source>
        <dbReference type="ARBA" id="ARBA00000085"/>
    </source>
</evidence>
<comment type="subcellular location">
    <subcellularLocation>
        <location evidence="2">Cell membrane</location>
        <topology evidence="2">Multi-pass membrane protein</topology>
    </subcellularLocation>
</comment>
<dbReference type="PRINTS" id="PR00344">
    <property type="entry name" value="BCTRLSENSOR"/>
</dbReference>
<evidence type="ECO:0000256" key="10">
    <source>
        <dbReference type="ARBA" id="ARBA00023012"/>
    </source>
</evidence>
<dbReference type="InterPro" id="IPR050736">
    <property type="entry name" value="Sensor_HK_Regulatory"/>
</dbReference>
<dbReference type="PROSITE" id="PS50109">
    <property type="entry name" value="HIS_KIN"/>
    <property type="match status" value="1"/>
</dbReference>
<comment type="catalytic activity">
    <reaction evidence="1">
        <text>ATP + protein L-histidine = ADP + protein N-phospho-L-histidine.</text>
        <dbReference type="EC" id="2.7.13.3"/>
    </reaction>
</comment>
<dbReference type="STRING" id="1316936.K678_06003"/>
<keyword evidence="7 12" id="KW-0812">Transmembrane</keyword>
<dbReference type="CDD" id="cd12915">
    <property type="entry name" value="PDC2_DGC_like"/>
    <property type="match status" value="1"/>
</dbReference>
<dbReference type="InterPro" id="IPR003661">
    <property type="entry name" value="HisK_dim/P_dom"/>
</dbReference>
<sequence>MKGILRLLVILVVALMLLGSAGFLIHLRQSTIENAEENTVGVARLLDETLTRTLGTTDMLLRRMAEIARAHHHGRLTDAQERDQLADLQASLPERGSIVVIDSKGDTIASLIPSPIGTTVNLSDRPWFKAHVEGTEMVIAPMVFARYSNNLIFTVSRRVSDDQGNFIGVVACGIHATYFTNFYNSLVLGQGGVIAAAGPDGLILRQPNPELYVGKSFQNGLFLSALKEKPTGTVLGPSPLDGIERINAYRKLKDFNIVVVAGMSLDEVLAPWWSTVGALCLAMLLAGTAVAGLALMAFRGIGREQAILAGLEQRVRERTEEAEHRAEEARLANESKTRFLAAASHDLRQPLQAAGMFAEVLSSRITEPSTVAVVDKLRRSIEATNSLLGSLLDVSALEAGKITPNLSTFRLMPLLAALVDQIEPEATARGLSIGAVPTDARIVSDPVLLERLLRNLLVNAVRYTETGGVLIGCRHRGDHVAIQVWDTGIGIPASKVAKIFDDFTRIDRPGMAADSRGLGLGLGVVRRMAGLLNHSLEVRTLANRGSCFGVVVPRG</sequence>
<dbReference type="GO" id="GO:0000155">
    <property type="term" value="F:phosphorelay sensor kinase activity"/>
    <property type="evidence" value="ECO:0007669"/>
    <property type="project" value="InterPro"/>
</dbReference>
<keyword evidence="10" id="KW-0902">Two-component regulatory system</keyword>
<evidence type="ECO:0000259" key="13">
    <source>
        <dbReference type="PROSITE" id="PS50109"/>
    </source>
</evidence>
<evidence type="ECO:0000313" key="15">
    <source>
        <dbReference type="Proteomes" id="UP000015350"/>
    </source>
</evidence>
<dbReference type="eggNOG" id="COG4191">
    <property type="taxonomic scope" value="Bacteria"/>
</dbReference>
<dbReference type="SUPFAM" id="SSF55874">
    <property type="entry name" value="ATPase domain of HSP90 chaperone/DNA topoisomerase II/histidine kinase"/>
    <property type="match status" value="1"/>
</dbReference>